<proteinExistence type="predicted"/>
<accession>A0AAV4A220</accession>
<gene>
    <name evidence="3" type="ORF">PoB_002784700</name>
</gene>
<feature type="signal peptide" evidence="2">
    <location>
        <begin position="1"/>
        <end position="16"/>
    </location>
</feature>
<dbReference type="Proteomes" id="UP000735302">
    <property type="component" value="Unassembled WGS sequence"/>
</dbReference>
<dbReference type="AlphaFoldDB" id="A0AAV4A220"/>
<reference evidence="3 4" key="1">
    <citation type="journal article" date="2021" name="Elife">
        <title>Chloroplast acquisition without the gene transfer in kleptoplastic sea slugs, Plakobranchus ocellatus.</title>
        <authorList>
            <person name="Maeda T."/>
            <person name="Takahashi S."/>
            <person name="Yoshida T."/>
            <person name="Shimamura S."/>
            <person name="Takaki Y."/>
            <person name="Nagai Y."/>
            <person name="Toyoda A."/>
            <person name="Suzuki Y."/>
            <person name="Arimoto A."/>
            <person name="Ishii H."/>
            <person name="Satoh N."/>
            <person name="Nishiyama T."/>
            <person name="Hasebe M."/>
            <person name="Maruyama T."/>
            <person name="Minagawa J."/>
            <person name="Obokata J."/>
            <person name="Shigenobu S."/>
        </authorList>
    </citation>
    <scope>NUCLEOTIDE SEQUENCE [LARGE SCALE GENOMIC DNA]</scope>
</reference>
<keyword evidence="1" id="KW-0812">Transmembrane</keyword>
<comment type="caution">
    <text evidence="3">The sequence shown here is derived from an EMBL/GenBank/DDBJ whole genome shotgun (WGS) entry which is preliminary data.</text>
</comment>
<protein>
    <submittedName>
        <fullName evidence="3">Uncharacterized protein</fullName>
    </submittedName>
</protein>
<evidence type="ECO:0000313" key="4">
    <source>
        <dbReference type="Proteomes" id="UP000735302"/>
    </source>
</evidence>
<keyword evidence="2" id="KW-0732">Signal</keyword>
<keyword evidence="4" id="KW-1185">Reference proteome</keyword>
<feature type="chain" id="PRO_5043909941" evidence="2">
    <location>
        <begin position="17"/>
        <end position="154"/>
    </location>
</feature>
<evidence type="ECO:0000256" key="2">
    <source>
        <dbReference type="SAM" id="SignalP"/>
    </source>
</evidence>
<evidence type="ECO:0000313" key="3">
    <source>
        <dbReference type="EMBL" id="GFO01342.1"/>
    </source>
</evidence>
<keyword evidence="1" id="KW-1133">Transmembrane helix</keyword>
<name>A0AAV4A220_9GAST</name>
<feature type="transmembrane region" description="Helical" evidence="1">
    <location>
        <begin position="45"/>
        <end position="65"/>
    </location>
</feature>
<dbReference type="EMBL" id="BLXT01003273">
    <property type="protein sequence ID" value="GFO01342.1"/>
    <property type="molecule type" value="Genomic_DNA"/>
</dbReference>
<keyword evidence="1" id="KW-0472">Membrane</keyword>
<sequence length="154" mass="17699">MMIIVVMCCFCYFVVGDDNDDDVDDDSDDDDDEDDDHDDELHKDVMMMMMMMMMTMLKMMSLMVVTMRNVRVFGSSFGVVRNQHLPRLVMKLELAPRGTVQVLIYIHAFKLVHTSPKLSPDGSSAGFHVCGEFGNGSRNFEKEYKQTFSEWKTV</sequence>
<evidence type="ECO:0000256" key="1">
    <source>
        <dbReference type="SAM" id="Phobius"/>
    </source>
</evidence>
<organism evidence="3 4">
    <name type="scientific">Plakobranchus ocellatus</name>
    <dbReference type="NCBI Taxonomy" id="259542"/>
    <lineage>
        <taxon>Eukaryota</taxon>
        <taxon>Metazoa</taxon>
        <taxon>Spiralia</taxon>
        <taxon>Lophotrochozoa</taxon>
        <taxon>Mollusca</taxon>
        <taxon>Gastropoda</taxon>
        <taxon>Heterobranchia</taxon>
        <taxon>Euthyneura</taxon>
        <taxon>Panpulmonata</taxon>
        <taxon>Sacoglossa</taxon>
        <taxon>Placobranchoidea</taxon>
        <taxon>Plakobranchidae</taxon>
        <taxon>Plakobranchus</taxon>
    </lineage>
</organism>